<dbReference type="PROSITE" id="PS51321">
    <property type="entry name" value="TFIIS_CENTRAL"/>
    <property type="match status" value="1"/>
</dbReference>
<reference evidence="4" key="1">
    <citation type="thesis" date="2020" institute="ProQuest LLC" country="789 East Eisenhower Parkway, Ann Arbor, MI, USA">
        <title>Comparative Genomics and Chromosome Evolution.</title>
        <authorList>
            <person name="Mudd A.B."/>
        </authorList>
    </citation>
    <scope>NUCLEOTIDE SEQUENCE</scope>
    <source>
        <strain evidence="4">Female2</strain>
        <tissue evidence="4">Blood</tissue>
    </source>
</reference>
<dbReference type="SUPFAM" id="SSF47676">
    <property type="entry name" value="Conserved domain common to transcription factors TFIIS, elongin A, CRSP70"/>
    <property type="match status" value="1"/>
</dbReference>
<dbReference type="OrthoDB" id="44867at2759"/>
<evidence type="ECO:0000259" key="3">
    <source>
        <dbReference type="PROSITE" id="PS51321"/>
    </source>
</evidence>
<organism evidence="4 5">
    <name type="scientific">Hymenochirus boettgeri</name>
    <name type="common">Congo dwarf clawed frog</name>
    <dbReference type="NCBI Taxonomy" id="247094"/>
    <lineage>
        <taxon>Eukaryota</taxon>
        <taxon>Metazoa</taxon>
        <taxon>Chordata</taxon>
        <taxon>Craniata</taxon>
        <taxon>Vertebrata</taxon>
        <taxon>Euteleostomi</taxon>
        <taxon>Amphibia</taxon>
        <taxon>Batrachia</taxon>
        <taxon>Anura</taxon>
        <taxon>Pipoidea</taxon>
        <taxon>Pipidae</taxon>
        <taxon>Pipinae</taxon>
        <taxon>Hymenochirus</taxon>
    </lineage>
</organism>
<dbReference type="EMBL" id="JAACNH010000002">
    <property type="protein sequence ID" value="KAG8451917.1"/>
    <property type="molecule type" value="Genomic_DNA"/>
</dbReference>
<comment type="caution">
    <text evidence="4">The sequence shown here is derived from an EMBL/GenBank/DDBJ whole genome shotgun (WGS) entry which is preliminary data.</text>
</comment>
<proteinExistence type="predicted"/>
<feature type="domain" description="TFIIS N-terminal" evidence="2">
    <location>
        <begin position="9"/>
        <end position="85"/>
    </location>
</feature>
<dbReference type="Pfam" id="PF08711">
    <property type="entry name" value="Med26"/>
    <property type="match status" value="1"/>
</dbReference>
<gene>
    <name evidence="4" type="ORF">GDO86_003927</name>
</gene>
<protein>
    <recommendedName>
        <fullName evidence="6">Transcription elongation factor A N-terminal and central domain-containing protein</fullName>
    </recommendedName>
</protein>
<dbReference type="InterPro" id="IPR035100">
    <property type="entry name" value="TF_IIS-typ"/>
</dbReference>
<dbReference type="InterPro" id="IPR035441">
    <property type="entry name" value="TFIIS/LEDGF_dom_sf"/>
</dbReference>
<dbReference type="Gene3D" id="2.20.25.10">
    <property type="match status" value="1"/>
</dbReference>
<dbReference type="SUPFAM" id="SSF57783">
    <property type="entry name" value="Zinc beta-ribbon"/>
    <property type="match status" value="1"/>
</dbReference>
<keyword evidence="1" id="KW-0539">Nucleus</keyword>
<sequence>MLRKGIFKDLISRALEVESLLAERKYEDIEFHLMHFETAEITSELLQESDIVRIVYRVLKSSPQGCLKLKAKILLSKWKELFRKSCHDTSNINKHHEASENKKASVKEAFATKEPLLCNECDVKNTDCTNLPSYSEKDNCSCHPHTAEEQTNKRETDFALRNKCSDLLCQALREPTECKEKTQNLAKEIEENIYTLHAGNNKKYKNCIRSKISNLTNPKNLHLKVQVLSGTLSPKKFAEMGVMEMACDELRNLRENYTRTCVQEHQLPQAVNGVQTNKIRCQRCEKSNCTVTMVSRGTLFLPGWVRTGNPDEEMMTFVICNECGEKWYHSRWVCL</sequence>
<dbReference type="Proteomes" id="UP000812440">
    <property type="component" value="Chromosome 2"/>
</dbReference>
<dbReference type="InterPro" id="IPR017923">
    <property type="entry name" value="TFIIS_N"/>
</dbReference>
<evidence type="ECO:0000313" key="4">
    <source>
        <dbReference type="EMBL" id="KAG8451917.1"/>
    </source>
</evidence>
<accession>A0A8T2K963</accession>
<keyword evidence="5" id="KW-1185">Reference proteome</keyword>
<evidence type="ECO:0000256" key="1">
    <source>
        <dbReference type="PROSITE-ProRule" id="PRU00649"/>
    </source>
</evidence>
<feature type="domain" description="TFIIS central" evidence="3">
    <location>
        <begin position="160"/>
        <end position="273"/>
    </location>
</feature>
<comment type="subcellular location">
    <subcellularLocation>
        <location evidence="1">Nucleus</location>
    </subcellularLocation>
</comment>
<dbReference type="InterPro" id="IPR003618">
    <property type="entry name" value="TFIIS_cen_dom"/>
</dbReference>
<dbReference type="GO" id="GO:0006351">
    <property type="term" value="P:DNA-templated transcription"/>
    <property type="evidence" value="ECO:0007669"/>
    <property type="project" value="InterPro"/>
</dbReference>
<dbReference type="AlphaFoldDB" id="A0A8T2K963"/>
<dbReference type="PANTHER" id="PTHR11477:SF7">
    <property type="entry name" value="TRANSCRIPTION ELONGATION FACTOR A N-TERMINAL AND CENTRAL DOMAIN-CONTAINING PROTEIN"/>
    <property type="match status" value="1"/>
</dbReference>
<dbReference type="Gene3D" id="1.10.472.30">
    <property type="entry name" value="Transcription elongation factor S-II, central domain"/>
    <property type="match status" value="1"/>
</dbReference>
<name>A0A8T2K963_9PIPI</name>
<dbReference type="Pfam" id="PF07500">
    <property type="entry name" value="TFIIS_M"/>
    <property type="match status" value="1"/>
</dbReference>
<dbReference type="PIRSF" id="PIRSF006704">
    <property type="entry name" value="TF_IIS"/>
    <property type="match status" value="1"/>
</dbReference>
<evidence type="ECO:0000259" key="2">
    <source>
        <dbReference type="PROSITE" id="PS51319"/>
    </source>
</evidence>
<dbReference type="PROSITE" id="PS51319">
    <property type="entry name" value="TFIIS_N"/>
    <property type="match status" value="1"/>
</dbReference>
<dbReference type="Gene3D" id="1.20.930.10">
    <property type="entry name" value="Conserved domain common to transcription factors TFIIS, elongin A, CRSP70"/>
    <property type="match status" value="1"/>
</dbReference>
<dbReference type="InterPro" id="IPR036575">
    <property type="entry name" value="TFIIS_cen_dom_sf"/>
</dbReference>
<dbReference type="GO" id="GO:0005634">
    <property type="term" value="C:nucleus"/>
    <property type="evidence" value="ECO:0007669"/>
    <property type="project" value="UniProtKB-SubCell"/>
</dbReference>
<dbReference type="SUPFAM" id="SSF46942">
    <property type="entry name" value="Elongation factor TFIIS domain 2"/>
    <property type="match status" value="1"/>
</dbReference>
<dbReference type="SMART" id="SM00510">
    <property type="entry name" value="TFS2M"/>
    <property type="match status" value="1"/>
</dbReference>
<dbReference type="PANTHER" id="PTHR11477">
    <property type="entry name" value="TRANSCRIPTION FACTOR S-II ZINC FINGER DOMAIN-CONTAINING PROTEIN"/>
    <property type="match status" value="1"/>
</dbReference>
<evidence type="ECO:0000313" key="5">
    <source>
        <dbReference type="Proteomes" id="UP000812440"/>
    </source>
</evidence>
<evidence type="ECO:0008006" key="6">
    <source>
        <dbReference type="Google" id="ProtNLM"/>
    </source>
</evidence>